<feature type="domain" description="FtsK" evidence="4">
    <location>
        <begin position="62"/>
        <end position="250"/>
    </location>
</feature>
<evidence type="ECO:0000256" key="2">
    <source>
        <dbReference type="ARBA" id="ARBA00022840"/>
    </source>
</evidence>
<dbReference type="Pfam" id="PF01580">
    <property type="entry name" value="FtsK_SpoIIIE"/>
    <property type="match status" value="1"/>
</dbReference>
<evidence type="ECO:0000313" key="6">
    <source>
        <dbReference type="Proteomes" id="UP000008281"/>
    </source>
</evidence>
<organism evidence="6">
    <name type="scientific">Caenorhabditis remanei</name>
    <name type="common">Caenorhabditis vulgaris</name>
    <dbReference type="NCBI Taxonomy" id="31234"/>
    <lineage>
        <taxon>Eukaryota</taxon>
        <taxon>Metazoa</taxon>
        <taxon>Ecdysozoa</taxon>
        <taxon>Nematoda</taxon>
        <taxon>Chromadorea</taxon>
        <taxon>Rhabditida</taxon>
        <taxon>Rhabditina</taxon>
        <taxon>Rhabditomorpha</taxon>
        <taxon>Rhabditoidea</taxon>
        <taxon>Rhabditidae</taxon>
        <taxon>Peloderinae</taxon>
        <taxon>Caenorhabditis</taxon>
    </lineage>
</organism>
<dbReference type="EMBL" id="DS271099">
    <property type="protein sequence ID" value="EFO99015.1"/>
    <property type="molecule type" value="Genomic_DNA"/>
</dbReference>
<dbReference type="Proteomes" id="UP000008281">
    <property type="component" value="Unassembled WGS sequence"/>
</dbReference>
<dbReference type="AlphaFoldDB" id="E3NVR9"/>
<evidence type="ECO:0000256" key="3">
    <source>
        <dbReference type="SAM" id="MobiDB-lite"/>
    </source>
</evidence>
<dbReference type="OrthoDB" id="10065710at2759"/>
<evidence type="ECO:0000259" key="4">
    <source>
        <dbReference type="PROSITE" id="PS50901"/>
    </source>
</evidence>
<evidence type="ECO:0000256" key="1">
    <source>
        <dbReference type="ARBA" id="ARBA00022741"/>
    </source>
</evidence>
<dbReference type="InterPro" id="IPR050206">
    <property type="entry name" value="FtsK/SpoIIIE/SftA"/>
</dbReference>
<dbReference type="InterPro" id="IPR002543">
    <property type="entry name" value="FtsK_dom"/>
</dbReference>
<dbReference type="SUPFAM" id="SSF52540">
    <property type="entry name" value="P-loop containing nucleoside triphosphate hydrolases"/>
    <property type="match status" value="1"/>
</dbReference>
<accession>E3NVR9</accession>
<reference evidence="5" key="1">
    <citation type="submission" date="2007-07" db="EMBL/GenBank/DDBJ databases">
        <title>PCAP assembly of the Caenorhabditis remanei genome.</title>
        <authorList>
            <consortium name="The Caenorhabditis remanei Sequencing Consortium"/>
            <person name="Wilson R.K."/>
        </authorList>
    </citation>
    <scope>NUCLEOTIDE SEQUENCE [LARGE SCALE GENOMIC DNA]</scope>
    <source>
        <strain evidence="5">PB4641</strain>
    </source>
</reference>
<dbReference type="eggNOG" id="ENOG502TAV0">
    <property type="taxonomic scope" value="Eukaryota"/>
</dbReference>
<dbReference type="InterPro" id="IPR053883">
    <property type="entry name" value="DUF3097_N"/>
</dbReference>
<dbReference type="InterPro" id="IPR021447">
    <property type="entry name" value="DUF3097_C"/>
</dbReference>
<dbReference type="Pfam" id="PF11296">
    <property type="entry name" value="DUF3097_C"/>
    <property type="match status" value="1"/>
</dbReference>
<dbReference type="STRING" id="31234.E3NVR9"/>
<feature type="compositionally biased region" description="Polar residues" evidence="3">
    <location>
        <begin position="459"/>
        <end position="469"/>
    </location>
</feature>
<dbReference type="GO" id="GO:0003677">
    <property type="term" value="F:DNA binding"/>
    <property type="evidence" value="ECO:0007669"/>
    <property type="project" value="InterPro"/>
</dbReference>
<dbReference type="HOGENOM" id="CLU_362998_0_0_1"/>
<proteinExistence type="predicted"/>
<dbReference type="CDD" id="cd01127">
    <property type="entry name" value="TrwB_TraG_TraD_VirD4"/>
    <property type="match status" value="1"/>
</dbReference>
<protein>
    <recommendedName>
        <fullName evidence="4">FtsK domain-containing protein</fullName>
    </recommendedName>
</protein>
<gene>
    <name evidence="5" type="ORF">CRE_28007</name>
</gene>
<sequence length="770" mass="83473">MLDESDLPRSVSLGQIAEGEILASGHAILQRWLSSDSLAARWTPGTEREPGPLTAIVGQGSDGPVEIDLRTHGPHALVGGTTGSGKSEFLQTWILSLAANYSPDRLTFLLVDYKGGAAFADCVALPHTVGLVTDLTPHLVRRALTSLRAELRTREELLNEKGAKDLIALERRGDPEAPPTLVIVIDEFAALVSEIPEFVDGVIDVAQRGRSLGLHLVMATQRPAGVIKDNLRANTNLRIGLRMADPADSSDVLGVPDAADFAAEIPGRAAVKIGAARLRHFQTGYLGGRADSDRQEVVEVRDLGFAERAPWALAPEVRSEPERRGRGPRDIEVLAGNIRTAAKIAEVRQPRKPWVDQLPTALPLERVLAHSRSSARSSSALPLGLADEPEAQRQSIYACDFGGAGNLVIYGGPGSGKSISLLTIGVSAVLQNRATRIYARTRNCGGRPPRSARLAPPTRTRQSAPSGSSRAPCAAPAGRWRCSRTRTTSRVSSPCPLHTRSARTSHRAVDSSSAPERRPGCTSARPRAMSPRRTRLAGMFDDRYDRDVLADMKPRRGPVQRTPVTLARGLVVEHTESEWCGAVVGLREGLVQLEDFRGKVRSFPLNDAFLIDGKPVSLVLPQKQAARRRTASGSFAVAQERAKVAMPSRIFVEGKHDAELVEQVWGDDLRVEGVVVELLQGADNLEDVLRDFGPGPERRAGVLLDHLVAGSKESRIADAIARGPHGANVLMVVNPLIDNRAALKHTRVSRLPWTMFSDFLLHTNRNRWIF</sequence>
<dbReference type="GO" id="GO:0005524">
    <property type="term" value="F:ATP binding"/>
    <property type="evidence" value="ECO:0007669"/>
    <property type="project" value="UniProtKB-KW"/>
</dbReference>
<evidence type="ECO:0000313" key="5">
    <source>
        <dbReference type="EMBL" id="EFO99015.1"/>
    </source>
</evidence>
<dbReference type="InParanoid" id="E3NVR9"/>
<keyword evidence="2" id="KW-0067">ATP-binding</keyword>
<feature type="region of interest" description="Disordered" evidence="3">
    <location>
        <begin position="440"/>
        <end position="532"/>
    </location>
</feature>
<keyword evidence="6" id="KW-1185">Reference proteome</keyword>
<name>E3NVR9_CAERE</name>
<dbReference type="Gene3D" id="3.40.50.300">
    <property type="entry name" value="P-loop containing nucleotide triphosphate hydrolases"/>
    <property type="match status" value="2"/>
</dbReference>
<dbReference type="PANTHER" id="PTHR22683">
    <property type="entry name" value="SPORULATION PROTEIN RELATED"/>
    <property type="match status" value="1"/>
</dbReference>
<dbReference type="Pfam" id="PF22845">
    <property type="entry name" value="DUF3097_N"/>
    <property type="match status" value="1"/>
</dbReference>
<dbReference type="InterPro" id="IPR027417">
    <property type="entry name" value="P-loop_NTPase"/>
</dbReference>
<dbReference type="InterPro" id="IPR003593">
    <property type="entry name" value="AAA+_ATPase"/>
</dbReference>
<dbReference type="PANTHER" id="PTHR22683:SF1">
    <property type="entry name" value="TYPE VII SECRETION SYSTEM PROTEIN ESSC"/>
    <property type="match status" value="1"/>
</dbReference>
<dbReference type="PROSITE" id="PS50901">
    <property type="entry name" value="FTSK"/>
    <property type="match status" value="1"/>
</dbReference>
<keyword evidence="1" id="KW-0547">Nucleotide-binding</keyword>
<dbReference type="SMART" id="SM00382">
    <property type="entry name" value="AAA"/>
    <property type="match status" value="1"/>
</dbReference>